<sequence>MNQLFDQNLNEIVRRLYWLFKTEKAPPLS</sequence>
<protein>
    <submittedName>
        <fullName evidence="1">Uncharacterized protein</fullName>
    </submittedName>
</protein>
<accession>A0AA97NP43</accession>
<proteinExistence type="predicted"/>
<reference evidence="1" key="1">
    <citation type="journal article" date="2012" name="PLoS Genet.">
        <title>Comparative analysis of the genomes of two field isolates of the rice blast fungus Magnaporthe oryzae.</title>
        <authorList>
            <person name="Xue M."/>
            <person name="Yang J."/>
            <person name="Li Z."/>
            <person name="Hu S."/>
            <person name="Yao N."/>
            <person name="Dean R.A."/>
            <person name="Zhao W."/>
            <person name="Shen M."/>
            <person name="Zhang H."/>
            <person name="Li C."/>
            <person name="Liu L."/>
            <person name="Cao L."/>
            <person name="Xu X."/>
            <person name="Xing Y."/>
            <person name="Hsiang T."/>
            <person name="Zhang Z."/>
            <person name="Xu J.R."/>
            <person name="Peng Y.L."/>
        </authorList>
    </citation>
    <scope>NUCLEOTIDE SEQUENCE</scope>
    <source>
        <strain evidence="1">Y34</strain>
    </source>
</reference>
<dbReference type="AlphaFoldDB" id="A0AA97NP43"/>
<organism evidence="1">
    <name type="scientific">Pyricularia oryzae (strain Y34)</name>
    <name type="common">Rice blast fungus</name>
    <name type="synonym">Magnaporthe oryzae</name>
    <dbReference type="NCBI Taxonomy" id="1143189"/>
    <lineage>
        <taxon>Eukaryota</taxon>
        <taxon>Fungi</taxon>
        <taxon>Dikarya</taxon>
        <taxon>Ascomycota</taxon>
        <taxon>Pezizomycotina</taxon>
        <taxon>Sordariomycetes</taxon>
        <taxon>Sordariomycetidae</taxon>
        <taxon>Magnaporthales</taxon>
        <taxon>Pyriculariaceae</taxon>
        <taxon>Pyricularia</taxon>
    </lineage>
</organism>
<gene>
    <name evidence="1" type="ORF">OOU_Y34scaffold00913g2</name>
</gene>
<evidence type="ECO:0000313" key="1">
    <source>
        <dbReference type="EMBL" id="ELQ33655.1"/>
    </source>
</evidence>
<dbReference type="Proteomes" id="UP000011086">
    <property type="component" value="Unassembled WGS sequence"/>
</dbReference>
<name>A0AA97NP43_PYRO3</name>
<dbReference type="EMBL" id="JH792930">
    <property type="protein sequence ID" value="ELQ33655.1"/>
    <property type="molecule type" value="Genomic_DNA"/>
</dbReference>